<evidence type="ECO:0000313" key="2">
    <source>
        <dbReference type="EMBL" id="MWC43240.1"/>
    </source>
</evidence>
<dbReference type="EMBL" id="FNBI01000005">
    <property type="protein sequence ID" value="SDF73682.1"/>
    <property type="molecule type" value="Genomic_DNA"/>
</dbReference>
<sequence length="319" mass="34751">MPFTTDELQPTTGFPAPHAQRCADGAEIARRAGAFLAINVANPVHRASFDAMDRLRAATAGRRGVRQYAIRVTGASGSGKSTLAKSFRDVVIRRGLHEPDDLPVVYVELEQACTVKRMWSAILRGYGDEFHDVGTLEDLRARAIGVIQRRRTELLVIDEVQHLFHRSKDGLGATDAFKRLLDAGVCSVALIGDLEGRRLLESNPQLVNRMVSPADVRVLDAASPSDLALVAGFLKRYDDRMVAATLHPERAGLEDPRIVAGLMDAGAGLLGVMVNVVREASDHAHLRGATRLEPFDLATAARTWSGGQGRQRHNPFAIR</sequence>
<protein>
    <submittedName>
        <fullName evidence="2">AAA family ATPase</fullName>
    </submittedName>
    <submittedName>
        <fullName evidence="3">TniB protein</fullName>
    </submittedName>
</protein>
<dbReference type="InterPro" id="IPR008868">
    <property type="entry name" value="TniB"/>
</dbReference>
<evidence type="ECO:0000313" key="5">
    <source>
        <dbReference type="Proteomes" id="UP000436801"/>
    </source>
</evidence>
<dbReference type="Gene3D" id="3.40.50.300">
    <property type="entry name" value="P-loop containing nucleotide triphosphate hydrolases"/>
    <property type="match status" value="1"/>
</dbReference>
<organism evidence="3 4">
    <name type="scientific">Sphingomonas carotinifaciens</name>
    <dbReference type="NCBI Taxonomy" id="1166323"/>
    <lineage>
        <taxon>Bacteria</taxon>
        <taxon>Pseudomonadati</taxon>
        <taxon>Pseudomonadota</taxon>
        <taxon>Alphaproteobacteria</taxon>
        <taxon>Sphingomonadales</taxon>
        <taxon>Sphingomonadaceae</taxon>
        <taxon>Sphingomonas</taxon>
    </lineage>
</organism>
<dbReference type="EMBL" id="WSUT01000005">
    <property type="protein sequence ID" value="MWC43240.1"/>
    <property type="molecule type" value="Genomic_DNA"/>
</dbReference>
<dbReference type="OrthoDB" id="7586206at2"/>
<dbReference type="Pfam" id="PF05621">
    <property type="entry name" value="TniB"/>
    <property type="match status" value="1"/>
</dbReference>
<accession>A0A1G7NIA4</accession>
<dbReference type="RefSeq" id="WP_149682766.1">
    <property type="nucleotide sequence ID" value="NZ_FNBI01000005.1"/>
</dbReference>
<reference evidence="2 5" key="2">
    <citation type="submission" date="2019-12" db="EMBL/GenBank/DDBJ databases">
        <authorList>
            <person name="Zheng J."/>
        </authorList>
    </citation>
    <scope>NUCLEOTIDE SEQUENCE [LARGE SCALE GENOMIC DNA]</scope>
    <source>
        <strain evidence="2 5">DSM 27347</strain>
    </source>
</reference>
<dbReference type="Proteomes" id="UP000323502">
    <property type="component" value="Unassembled WGS sequence"/>
</dbReference>
<keyword evidence="4" id="KW-1185">Reference proteome</keyword>
<dbReference type="SMART" id="SM00382">
    <property type="entry name" value="AAA"/>
    <property type="match status" value="1"/>
</dbReference>
<feature type="domain" description="AAA+ ATPase" evidence="1">
    <location>
        <begin position="66"/>
        <end position="264"/>
    </location>
</feature>
<name>A0A1G7NIA4_9SPHN</name>
<dbReference type="InterPro" id="IPR027417">
    <property type="entry name" value="P-loop_NTPase"/>
</dbReference>
<reference evidence="3 4" key="1">
    <citation type="submission" date="2016-10" db="EMBL/GenBank/DDBJ databases">
        <authorList>
            <person name="Varghese N."/>
            <person name="Submissions S."/>
        </authorList>
    </citation>
    <scope>NUCLEOTIDE SEQUENCE [LARGE SCALE GENOMIC DNA]</scope>
    <source>
        <strain evidence="3 4">S7-754</strain>
    </source>
</reference>
<evidence type="ECO:0000259" key="1">
    <source>
        <dbReference type="SMART" id="SM00382"/>
    </source>
</evidence>
<evidence type="ECO:0000313" key="3">
    <source>
        <dbReference type="EMBL" id="SDF73682.1"/>
    </source>
</evidence>
<evidence type="ECO:0000313" key="4">
    <source>
        <dbReference type="Proteomes" id="UP000323502"/>
    </source>
</evidence>
<dbReference type="AlphaFoldDB" id="A0A1G7NIA4"/>
<dbReference type="SUPFAM" id="SSF52540">
    <property type="entry name" value="P-loop containing nucleoside triphosphate hydrolases"/>
    <property type="match status" value="1"/>
</dbReference>
<dbReference type="Proteomes" id="UP000436801">
    <property type="component" value="Unassembled WGS sequence"/>
</dbReference>
<proteinExistence type="predicted"/>
<gene>
    <name evidence="2" type="ORF">GQR91_06130</name>
    <name evidence="3" type="ORF">SAMN05216557_105174</name>
</gene>
<dbReference type="InterPro" id="IPR003593">
    <property type="entry name" value="AAA+_ATPase"/>
</dbReference>